<evidence type="ECO:0000313" key="2">
    <source>
        <dbReference type="EMBL" id="CAE0042991.1"/>
    </source>
</evidence>
<gene>
    <name evidence="2" type="ORF">RMAR00112_LOCUS10962</name>
</gene>
<evidence type="ECO:0000256" key="1">
    <source>
        <dbReference type="SAM" id="Phobius"/>
    </source>
</evidence>
<keyword evidence="1" id="KW-1133">Transmembrane helix</keyword>
<dbReference type="EMBL" id="HBHW01014151">
    <property type="protein sequence ID" value="CAE0042991.1"/>
    <property type="molecule type" value="Transcribed_RNA"/>
</dbReference>
<reference evidence="2" key="1">
    <citation type="submission" date="2021-01" db="EMBL/GenBank/DDBJ databases">
        <authorList>
            <person name="Corre E."/>
            <person name="Pelletier E."/>
            <person name="Niang G."/>
            <person name="Scheremetjew M."/>
            <person name="Finn R."/>
            <person name="Kale V."/>
            <person name="Holt S."/>
            <person name="Cochrane G."/>
            <person name="Meng A."/>
            <person name="Brown T."/>
            <person name="Cohen L."/>
        </authorList>
    </citation>
    <scope>NUCLEOTIDE SEQUENCE</scope>
    <source>
        <strain evidence="2">CCMP 769</strain>
    </source>
</reference>
<keyword evidence="1" id="KW-0472">Membrane</keyword>
<protein>
    <submittedName>
        <fullName evidence="2">Uncharacterized protein</fullName>
    </submittedName>
</protein>
<sequence length="147" mass="16189">MSACFVDIGIPVGVINTLFRVCCKFSIYLSAVDEFSLFFCFFRELIMRFFSALNVPPLPGYLTGFRADLVQTWDFCIRTLPQPTGANAATAKGGATEGLLFGLSMGYLFVLTVQFLLVSLPSSKSWVVSEPANRDHFTGTGMEFLAQ</sequence>
<dbReference type="AlphaFoldDB" id="A0A7S2ZKF2"/>
<organism evidence="2">
    <name type="scientific">Rhodosorus marinus</name>
    <dbReference type="NCBI Taxonomy" id="101924"/>
    <lineage>
        <taxon>Eukaryota</taxon>
        <taxon>Rhodophyta</taxon>
        <taxon>Stylonematophyceae</taxon>
        <taxon>Stylonematales</taxon>
        <taxon>Stylonemataceae</taxon>
        <taxon>Rhodosorus</taxon>
    </lineage>
</organism>
<name>A0A7S2ZKF2_9RHOD</name>
<keyword evidence="1" id="KW-0812">Transmembrane</keyword>
<proteinExistence type="predicted"/>
<feature type="transmembrane region" description="Helical" evidence="1">
    <location>
        <begin position="99"/>
        <end position="120"/>
    </location>
</feature>
<accession>A0A7S2ZKF2</accession>